<sequence length="33" mass="3590">MILIRHESMRATLLLSPSIGIWASAACELFVCG</sequence>
<accession>A0A4R8CGP6</accession>
<dbReference type="AlphaFoldDB" id="A0A4R8CGP6"/>
<evidence type="ECO:0000313" key="1">
    <source>
        <dbReference type="EMBL" id="TDW75498.1"/>
    </source>
</evidence>
<dbReference type="EMBL" id="SODP01000001">
    <property type="protein sequence ID" value="TDW75498.1"/>
    <property type="molecule type" value="Genomic_DNA"/>
</dbReference>
<organism evidence="1 2">
    <name type="scientific">Kribbella pratensis</name>
    <dbReference type="NCBI Taxonomy" id="2512112"/>
    <lineage>
        <taxon>Bacteria</taxon>
        <taxon>Bacillati</taxon>
        <taxon>Actinomycetota</taxon>
        <taxon>Actinomycetes</taxon>
        <taxon>Propionibacteriales</taxon>
        <taxon>Kribbellaceae</taxon>
        <taxon>Kribbella</taxon>
    </lineage>
</organism>
<dbReference type="PROSITE" id="PS51257">
    <property type="entry name" value="PROKAR_LIPOPROTEIN"/>
    <property type="match status" value="1"/>
</dbReference>
<name>A0A4R8CGP6_9ACTN</name>
<proteinExistence type="predicted"/>
<keyword evidence="2" id="KW-1185">Reference proteome</keyword>
<protein>
    <submittedName>
        <fullName evidence="1">Uncharacterized protein</fullName>
    </submittedName>
</protein>
<dbReference type="Proteomes" id="UP000295146">
    <property type="component" value="Unassembled WGS sequence"/>
</dbReference>
<evidence type="ECO:0000313" key="2">
    <source>
        <dbReference type="Proteomes" id="UP000295146"/>
    </source>
</evidence>
<comment type="caution">
    <text evidence="1">The sequence shown here is derived from an EMBL/GenBank/DDBJ whole genome shotgun (WGS) entry which is preliminary data.</text>
</comment>
<gene>
    <name evidence="1" type="ORF">EV653_0632</name>
</gene>
<reference evidence="1 2" key="1">
    <citation type="submission" date="2019-03" db="EMBL/GenBank/DDBJ databases">
        <title>Genomic Encyclopedia of Type Strains, Phase III (KMG-III): the genomes of soil and plant-associated and newly described type strains.</title>
        <authorList>
            <person name="Whitman W."/>
        </authorList>
    </citation>
    <scope>NUCLEOTIDE SEQUENCE [LARGE SCALE GENOMIC DNA]</scope>
    <source>
        <strain evidence="1 2">VKM Ac-2573</strain>
    </source>
</reference>